<evidence type="ECO:0008006" key="3">
    <source>
        <dbReference type="Google" id="ProtNLM"/>
    </source>
</evidence>
<dbReference type="RefSeq" id="WP_090093687.1">
    <property type="nucleotide sequence ID" value="NZ_CBCRVU010000002.1"/>
</dbReference>
<reference evidence="2" key="1">
    <citation type="submission" date="2016-10" db="EMBL/GenBank/DDBJ databases">
        <authorList>
            <person name="Varghese N."/>
            <person name="Submissions S."/>
        </authorList>
    </citation>
    <scope>NUCLEOTIDE SEQUENCE [LARGE SCALE GENOMIC DNA]</scope>
    <source>
        <strain evidence="2">R-53102</strain>
    </source>
</reference>
<accession>A0A1I1T955</accession>
<dbReference type="SUPFAM" id="SSF52467">
    <property type="entry name" value="DHS-like NAD/FAD-binding domain"/>
    <property type="match status" value="1"/>
</dbReference>
<protein>
    <recommendedName>
        <fullName evidence="3">Sir2 family NAD-dependent protein deacetylase</fullName>
    </recommendedName>
</protein>
<evidence type="ECO:0000313" key="2">
    <source>
        <dbReference type="Proteomes" id="UP000199599"/>
    </source>
</evidence>
<sequence length="275" mass="30968">MENLIKAQQLVNEAEVIIVIAGNKFAKLEGLDLLGQDSFDQDFPLIAKKYDVHSIGSALDLKELAWSEKWFIWSQLINKYSLMYKPSATMKQLKELLNKKKYFIATASFGNFFEKAGFNQNRIFNIFGNWTNMQCSSGINHGLKNATKVTTQIAATTVLTDIEKLIPKCAVCGQPLEIHLPITSHFYPDSDANARFRWFLTGNEATKTVFLELGVDETSPQLFEPIIHLVDEYKQWSYVAADYTQAMLPLTLQNRSAAVNTDSASLVQALIEGNK</sequence>
<evidence type="ECO:0000313" key="1">
    <source>
        <dbReference type="EMBL" id="SFD55167.1"/>
    </source>
</evidence>
<dbReference type="Proteomes" id="UP000199599">
    <property type="component" value="Unassembled WGS sequence"/>
</dbReference>
<organism evidence="1 2">
    <name type="scientific">Lactobacillus bombicola</name>
    <dbReference type="NCBI Taxonomy" id="1505723"/>
    <lineage>
        <taxon>Bacteria</taxon>
        <taxon>Bacillati</taxon>
        <taxon>Bacillota</taxon>
        <taxon>Bacilli</taxon>
        <taxon>Lactobacillales</taxon>
        <taxon>Lactobacillaceae</taxon>
        <taxon>Lactobacillus</taxon>
    </lineage>
</organism>
<dbReference type="AlphaFoldDB" id="A0A1I1T955"/>
<proteinExistence type="predicted"/>
<dbReference type="InterPro" id="IPR029035">
    <property type="entry name" value="DHS-like_NAD/FAD-binding_dom"/>
</dbReference>
<gene>
    <name evidence="1" type="ORF">SAMN04487792_1342</name>
</gene>
<dbReference type="EMBL" id="FOMN01000008">
    <property type="protein sequence ID" value="SFD55167.1"/>
    <property type="molecule type" value="Genomic_DNA"/>
</dbReference>
<dbReference type="STRING" id="1505723.SAMN04487792_1342"/>
<dbReference type="Gene3D" id="3.40.50.1220">
    <property type="entry name" value="TPP-binding domain"/>
    <property type="match status" value="1"/>
</dbReference>
<name>A0A1I1T955_9LACO</name>